<dbReference type="GO" id="GO:0051082">
    <property type="term" value="F:unfolded protein binding"/>
    <property type="evidence" value="ECO:0007669"/>
    <property type="project" value="TreeGrafter"/>
</dbReference>
<name>A0A2G5U1C3_9PELO</name>
<sequence>MFLFFLQNSSWLLYFKIYFDPNPTEPIIRKQNFPKNSNFKMMNIAVNHDQGTKWDWPLQHGDGVVNVLDDDDHFEVGLEAHHFLPKEIEVKNIGDLLEIHMEHVVKKDNFGDVSRNITRCYRLPKNVDMKTIKSNLDSNGILHIHGQKMH</sequence>
<evidence type="ECO:0000256" key="2">
    <source>
        <dbReference type="RuleBase" id="RU003616"/>
    </source>
</evidence>
<reference evidence="5" key="1">
    <citation type="submission" date="2017-10" db="EMBL/GenBank/DDBJ databases">
        <title>Rapid genome shrinkage in a self-fertile nematode reveals novel sperm competition proteins.</title>
        <authorList>
            <person name="Yin D."/>
            <person name="Schwarz E.M."/>
            <person name="Thomas C.G."/>
            <person name="Felde R.L."/>
            <person name="Korf I.F."/>
            <person name="Cutter A.D."/>
            <person name="Schartner C.M."/>
            <person name="Ralston E.J."/>
            <person name="Meyer B.J."/>
            <person name="Haag E.S."/>
        </authorList>
    </citation>
    <scope>NUCLEOTIDE SEQUENCE [LARGE SCALE GENOMIC DNA]</scope>
    <source>
        <strain evidence="5">JU1422</strain>
    </source>
</reference>
<dbReference type="EMBL" id="PDUG01000004">
    <property type="protein sequence ID" value="PIC33016.1"/>
    <property type="molecule type" value="Genomic_DNA"/>
</dbReference>
<dbReference type="OrthoDB" id="1431247at2759"/>
<dbReference type="AlphaFoldDB" id="A0A2G5U1C3"/>
<dbReference type="PANTHER" id="PTHR45640">
    <property type="entry name" value="HEAT SHOCK PROTEIN HSP-12.2-RELATED"/>
    <property type="match status" value="1"/>
</dbReference>
<comment type="similarity">
    <text evidence="1 2">Belongs to the small heat shock protein (HSP20) family.</text>
</comment>
<evidence type="ECO:0000313" key="4">
    <source>
        <dbReference type="EMBL" id="PIC33016.1"/>
    </source>
</evidence>
<dbReference type="CDD" id="cd06526">
    <property type="entry name" value="metazoan_ACD"/>
    <property type="match status" value="1"/>
</dbReference>
<comment type="caution">
    <text evidence="4">The sequence shown here is derived from an EMBL/GenBank/DDBJ whole genome shotgun (WGS) entry which is preliminary data.</text>
</comment>
<dbReference type="PRINTS" id="PR00299">
    <property type="entry name" value="ACRYSTALLIN"/>
</dbReference>
<dbReference type="SUPFAM" id="SSF49764">
    <property type="entry name" value="HSP20-like chaperones"/>
    <property type="match status" value="1"/>
</dbReference>
<dbReference type="GO" id="GO:0005634">
    <property type="term" value="C:nucleus"/>
    <property type="evidence" value="ECO:0007669"/>
    <property type="project" value="TreeGrafter"/>
</dbReference>
<dbReference type="InterPro" id="IPR002068">
    <property type="entry name" value="A-crystallin/Hsp20_dom"/>
</dbReference>
<keyword evidence="5" id="KW-1185">Reference proteome</keyword>
<protein>
    <recommendedName>
        <fullName evidence="3">SHSP domain-containing protein</fullName>
    </recommendedName>
</protein>
<evidence type="ECO:0000256" key="1">
    <source>
        <dbReference type="PROSITE-ProRule" id="PRU00285"/>
    </source>
</evidence>
<dbReference type="Pfam" id="PF00011">
    <property type="entry name" value="HSP20"/>
    <property type="match status" value="1"/>
</dbReference>
<dbReference type="GO" id="GO:0042026">
    <property type="term" value="P:protein refolding"/>
    <property type="evidence" value="ECO:0007669"/>
    <property type="project" value="TreeGrafter"/>
</dbReference>
<dbReference type="FunFam" id="2.60.40.790:FF:000036">
    <property type="entry name" value="Heat Shock Protein"/>
    <property type="match status" value="1"/>
</dbReference>
<dbReference type="Gene3D" id="2.60.40.790">
    <property type="match status" value="1"/>
</dbReference>
<dbReference type="InterPro" id="IPR008978">
    <property type="entry name" value="HSP20-like_chaperone"/>
</dbReference>
<dbReference type="GO" id="GO:0005737">
    <property type="term" value="C:cytoplasm"/>
    <property type="evidence" value="ECO:0007669"/>
    <property type="project" value="TreeGrafter"/>
</dbReference>
<proteinExistence type="inferred from homology"/>
<dbReference type="InterPro" id="IPR001436">
    <property type="entry name" value="Alpha-crystallin/sHSP_animal"/>
</dbReference>
<gene>
    <name evidence="4" type="primary">Cnig_chr_IV.g13147</name>
    <name evidence="4" type="ORF">B9Z55_013147</name>
</gene>
<evidence type="ECO:0000313" key="5">
    <source>
        <dbReference type="Proteomes" id="UP000230233"/>
    </source>
</evidence>
<organism evidence="4 5">
    <name type="scientific">Caenorhabditis nigoni</name>
    <dbReference type="NCBI Taxonomy" id="1611254"/>
    <lineage>
        <taxon>Eukaryota</taxon>
        <taxon>Metazoa</taxon>
        <taxon>Ecdysozoa</taxon>
        <taxon>Nematoda</taxon>
        <taxon>Chromadorea</taxon>
        <taxon>Rhabditida</taxon>
        <taxon>Rhabditina</taxon>
        <taxon>Rhabditomorpha</taxon>
        <taxon>Rhabditoidea</taxon>
        <taxon>Rhabditidae</taxon>
        <taxon>Peloderinae</taxon>
        <taxon>Caenorhabditis</taxon>
    </lineage>
</organism>
<feature type="domain" description="SHSP" evidence="3">
    <location>
        <begin position="55"/>
        <end position="150"/>
    </location>
</feature>
<dbReference type="PANTHER" id="PTHR45640:SF9">
    <property type="entry name" value="HEAT SHOCK PROTEIN 12.6"/>
    <property type="match status" value="1"/>
</dbReference>
<dbReference type="PROSITE" id="PS01031">
    <property type="entry name" value="SHSP"/>
    <property type="match status" value="1"/>
</dbReference>
<dbReference type="GO" id="GO:0009408">
    <property type="term" value="P:response to heat"/>
    <property type="evidence" value="ECO:0007669"/>
    <property type="project" value="TreeGrafter"/>
</dbReference>
<dbReference type="Proteomes" id="UP000230233">
    <property type="component" value="Chromosome IV"/>
</dbReference>
<accession>A0A2G5U1C3</accession>
<dbReference type="STRING" id="1611254.A0A2G5U1C3"/>
<evidence type="ECO:0000259" key="3">
    <source>
        <dbReference type="PROSITE" id="PS01031"/>
    </source>
</evidence>